<dbReference type="STRING" id="1748243.Tel_02125"/>
<protein>
    <recommendedName>
        <fullName evidence="4">Phosphohistidine phosphatase</fullName>
    </recommendedName>
</protein>
<reference evidence="2" key="1">
    <citation type="submission" date="2015-10" db="EMBL/GenBank/DDBJ databases">
        <title>Description of Candidatus Tenderia electrophaga gen. nov, sp. nov., an Uncultivated Electroautotroph from a Biocathode Enrichment.</title>
        <authorList>
            <person name="Eddie B.J."/>
            <person name="Malanoski A.P."/>
            <person name="Wang Z."/>
            <person name="Hall R.J."/>
            <person name="Oh S.D."/>
            <person name="Heiner C."/>
            <person name="Lin B."/>
            <person name="Strycharz-Glaven S.M."/>
        </authorList>
    </citation>
    <scope>NUCLEOTIDE SEQUENCE [LARGE SCALE GENOMIC DNA]</scope>
    <source>
        <strain evidence="2">NRL1</strain>
    </source>
</reference>
<proteinExistence type="predicted"/>
<dbReference type="Gene3D" id="3.40.50.1240">
    <property type="entry name" value="Phosphoglycerate mutase-like"/>
    <property type="match status" value="1"/>
</dbReference>
<sequence>MKTLLLFRHAKSDWSNDLPDFDRPLNARGHKAAERMGRWMKEAHIQPEWIVSSPARRALDTVQGLRQHLDIPDTLVHFDERLYLADVSTLLEVAAHCPQDMDDIMLVGHNPGLDELLTYLCGPNLPRSKKGKLMATATLAQIGLPDDWQQLTAECGKLQQIIRPGEID</sequence>
<name>A0A0S2TA72_9GAMM</name>
<dbReference type="SMART" id="SM00855">
    <property type="entry name" value="PGAM"/>
    <property type="match status" value="1"/>
</dbReference>
<dbReference type="InterPro" id="IPR029033">
    <property type="entry name" value="His_PPase_superfam"/>
</dbReference>
<feature type="binding site" evidence="1">
    <location>
        <position position="57"/>
    </location>
    <ligand>
        <name>substrate</name>
    </ligand>
</feature>
<dbReference type="CDD" id="cd07067">
    <property type="entry name" value="HP_PGM_like"/>
    <property type="match status" value="1"/>
</dbReference>
<keyword evidence="3" id="KW-1185">Reference proteome</keyword>
<dbReference type="PANTHER" id="PTHR47623:SF1">
    <property type="entry name" value="OS09G0287300 PROTEIN"/>
    <property type="match status" value="1"/>
</dbReference>
<dbReference type="SUPFAM" id="SSF53254">
    <property type="entry name" value="Phosphoglycerate mutase-like"/>
    <property type="match status" value="1"/>
</dbReference>
<gene>
    <name evidence="2" type="ORF">Tel_02125</name>
</gene>
<dbReference type="EMBL" id="CP013099">
    <property type="protein sequence ID" value="ALP52031.1"/>
    <property type="molecule type" value="Genomic_DNA"/>
</dbReference>
<dbReference type="PANTHER" id="PTHR47623">
    <property type="entry name" value="OS09G0287300 PROTEIN"/>
    <property type="match status" value="1"/>
</dbReference>
<evidence type="ECO:0008006" key="4">
    <source>
        <dbReference type="Google" id="ProtNLM"/>
    </source>
</evidence>
<dbReference type="Proteomes" id="UP000055136">
    <property type="component" value="Chromosome"/>
</dbReference>
<organism evidence="2 3">
    <name type="scientific">Candidatus Tenderia electrophaga</name>
    <dbReference type="NCBI Taxonomy" id="1748243"/>
    <lineage>
        <taxon>Bacteria</taxon>
        <taxon>Pseudomonadati</taxon>
        <taxon>Pseudomonadota</taxon>
        <taxon>Gammaproteobacteria</taxon>
        <taxon>Candidatus Tenderiales</taxon>
        <taxon>Candidatus Tenderiaceae</taxon>
        <taxon>Candidatus Tenderia</taxon>
    </lineage>
</organism>
<dbReference type="Pfam" id="PF00300">
    <property type="entry name" value="His_Phos_1"/>
    <property type="match status" value="1"/>
</dbReference>
<evidence type="ECO:0000313" key="2">
    <source>
        <dbReference type="EMBL" id="ALP52031.1"/>
    </source>
</evidence>
<accession>A0A0S2TA72</accession>
<evidence type="ECO:0000313" key="3">
    <source>
        <dbReference type="Proteomes" id="UP000055136"/>
    </source>
</evidence>
<dbReference type="AlphaFoldDB" id="A0A0S2TA72"/>
<dbReference type="InterPro" id="IPR013078">
    <property type="entry name" value="His_Pase_superF_clade-1"/>
</dbReference>
<dbReference type="KEGG" id="tee:Tel_02125"/>
<evidence type="ECO:0000256" key="1">
    <source>
        <dbReference type="PIRSR" id="PIRSR613078-2"/>
    </source>
</evidence>